<dbReference type="GO" id="GO:0022857">
    <property type="term" value="F:transmembrane transporter activity"/>
    <property type="evidence" value="ECO:0007669"/>
    <property type="project" value="InterPro"/>
</dbReference>
<reference evidence="8 9" key="1">
    <citation type="submission" date="2015-06" db="EMBL/GenBank/DDBJ databases">
        <title>Investigation of pathophysiology for high-risk pregnancy and development of treatment modality based on it.</title>
        <authorList>
            <person name="Kim B.-C."/>
            <person name="Lim S."/>
        </authorList>
    </citation>
    <scope>NUCLEOTIDE SEQUENCE [LARGE SCALE GENOMIC DNA]</scope>
    <source>
        <strain evidence="8 9">AD1-86</strain>
    </source>
</reference>
<name>A0A1B0ZGY4_9MICO</name>
<evidence type="ECO:0000256" key="1">
    <source>
        <dbReference type="ARBA" id="ARBA00004651"/>
    </source>
</evidence>
<dbReference type="InterPro" id="IPR011701">
    <property type="entry name" value="MFS"/>
</dbReference>
<feature type="transmembrane region" description="Helical" evidence="7">
    <location>
        <begin position="244"/>
        <end position="274"/>
    </location>
</feature>
<dbReference type="Pfam" id="PF07690">
    <property type="entry name" value="MFS_1"/>
    <property type="match status" value="1"/>
</dbReference>
<dbReference type="PANTHER" id="PTHR23513:SF6">
    <property type="entry name" value="MAJOR FACILITATOR SUPERFAMILY ASSOCIATED DOMAIN-CONTAINING PROTEIN"/>
    <property type="match status" value="1"/>
</dbReference>
<dbReference type="EMBL" id="CP012117">
    <property type="protein sequence ID" value="ANP27244.1"/>
    <property type="molecule type" value="Genomic_DNA"/>
</dbReference>
<organism evidence="8 9">
    <name type="scientific">Dermabacter vaginalis</name>
    <dbReference type="NCBI Taxonomy" id="1630135"/>
    <lineage>
        <taxon>Bacteria</taxon>
        <taxon>Bacillati</taxon>
        <taxon>Actinomycetota</taxon>
        <taxon>Actinomycetes</taxon>
        <taxon>Micrococcales</taxon>
        <taxon>Dermabacteraceae</taxon>
        <taxon>Dermabacter</taxon>
    </lineage>
</organism>
<proteinExistence type="predicted"/>
<feature type="transmembrane region" description="Helical" evidence="7">
    <location>
        <begin position="78"/>
        <end position="100"/>
    </location>
</feature>
<evidence type="ECO:0000256" key="7">
    <source>
        <dbReference type="SAM" id="Phobius"/>
    </source>
</evidence>
<protein>
    <recommendedName>
        <fullName evidence="10">MFS transporter</fullName>
    </recommendedName>
</protein>
<evidence type="ECO:0008006" key="10">
    <source>
        <dbReference type="Google" id="ProtNLM"/>
    </source>
</evidence>
<sequence length="428" mass="45388">MILIQENSERYLLRSLQASNASDAAGREFVDSSMSIIAISLLGFSTTQIGVLDFLEAGAAIFLALPIGLLVDRYKPQTVLALSLALKVLLGASLCLGLHFGLENPVFFMAIVFFLGVSIIASENAQTSLVPFIARADDRIENAVSRMAMADSIAGVIAPAAAGLALTFFGTTPTTGVAILFFALSLFFALRILQRLRQQQFSSNQNTTIHSADESSESTHPGKDNRPLSQKLTDGFRILGTNRFLLGAVCLISAGNVGLALSDSMVSVVILRVLDLGMPFFGILGTVSAAVGILAAVIAPRVMNAIPVRTLYIWSSITQAIVACLPILALLIPSWAHTLFLIKSVCWAFTLTIANIAGFSYVAKAVDKKYLGRTSAAMRMVTMGTVPFAALLGGVLADVGAITVPLIIWPIFTAAAVTAYIVLTRQSA</sequence>
<feature type="region of interest" description="Disordered" evidence="6">
    <location>
        <begin position="204"/>
        <end position="229"/>
    </location>
</feature>
<dbReference type="Proteomes" id="UP000092596">
    <property type="component" value="Chromosome"/>
</dbReference>
<keyword evidence="3 7" id="KW-0812">Transmembrane</keyword>
<dbReference type="STRING" id="1630135.DAD186_06940"/>
<dbReference type="PATRIC" id="fig|1630135.4.peg.696"/>
<accession>A0A1B0ZGY4</accession>
<feature type="transmembrane region" description="Helical" evidence="7">
    <location>
        <begin position="49"/>
        <end position="71"/>
    </location>
</feature>
<feature type="transmembrane region" description="Helical" evidence="7">
    <location>
        <begin position="280"/>
        <end position="299"/>
    </location>
</feature>
<feature type="transmembrane region" description="Helical" evidence="7">
    <location>
        <begin position="311"/>
        <end position="332"/>
    </location>
</feature>
<evidence type="ECO:0000313" key="9">
    <source>
        <dbReference type="Proteomes" id="UP000092596"/>
    </source>
</evidence>
<dbReference type="Gene3D" id="1.20.1250.20">
    <property type="entry name" value="MFS general substrate transporter like domains"/>
    <property type="match status" value="1"/>
</dbReference>
<dbReference type="InterPro" id="IPR036259">
    <property type="entry name" value="MFS_trans_sf"/>
</dbReference>
<dbReference type="GO" id="GO:0005886">
    <property type="term" value="C:plasma membrane"/>
    <property type="evidence" value="ECO:0007669"/>
    <property type="project" value="UniProtKB-SubCell"/>
</dbReference>
<evidence type="ECO:0000256" key="2">
    <source>
        <dbReference type="ARBA" id="ARBA00022475"/>
    </source>
</evidence>
<keyword evidence="2" id="KW-1003">Cell membrane</keyword>
<feature type="transmembrane region" description="Helical" evidence="7">
    <location>
        <begin position="376"/>
        <end position="396"/>
    </location>
</feature>
<evidence type="ECO:0000313" key="8">
    <source>
        <dbReference type="EMBL" id="ANP27244.1"/>
    </source>
</evidence>
<dbReference type="AlphaFoldDB" id="A0A1B0ZGY4"/>
<feature type="transmembrane region" description="Helical" evidence="7">
    <location>
        <begin position="175"/>
        <end position="193"/>
    </location>
</feature>
<feature type="transmembrane region" description="Helical" evidence="7">
    <location>
        <begin position="106"/>
        <end position="126"/>
    </location>
</feature>
<feature type="transmembrane region" description="Helical" evidence="7">
    <location>
        <begin position="338"/>
        <end position="364"/>
    </location>
</feature>
<feature type="transmembrane region" description="Helical" evidence="7">
    <location>
        <begin position="402"/>
        <end position="423"/>
    </location>
</feature>
<dbReference type="KEGG" id="dva:DAD186_06940"/>
<gene>
    <name evidence="8" type="ORF">DAD186_06940</name>
</gene>
<dbReference type="PANTHER" id="PTHR23513">
    <property type="entry name" value="INTEGRAL MEMBRANE EFFLUX PROTEIN-RELATED"/>
    <property type="match status" value="1"/>
</dbReference>
<evidence type="ECO:0000256" key="3">
    <source>
        <dbReference type="ARBA" id="ARBA00022692"/>
    </source>
</evidence>
<evidence type="ECO:0000256" key="6">
    <source>
        <dbReference type="SAM" id="MobiDB-lite"/>
    </source>
</evidence>
<evidence type="ECO:0000256" key="5">
    <source>
        <dbReference type="ARBA" id="ARBA00023136"/>
    </source>
</evidence>
<comment type="subcellular location">
    <subcellularLocation>
        <location evidence="1">Cell membrane</location>
        <topology evidence="1">Multi-pass membrane protein</topology>
    </subcellularLocation>
</comment>
<dbReference type="SUPFAM" id="SSF103473">
    <property type="entry name" value="MFS general substrate transporter"/>
    <property type="match status" value="1"/>
</dbReference>
<feature type="transmembrane region" description="Helical" evidence="7">
    <location>
        <begin position="147"/>
        <end position="169"/>
    </location>
</feature>
<keyword evidence="5 7" id="KW-0472">Membrane</keyword>
<evidence type="ECO:0000256" key="4">
    <source>
        <dbReference type="ARBA" id="ARBA00022989"/>
    </source>
</evidence>
<keyword evidence="4 7" id="KW-1133">Transmembrane helix</keyword>